<dbReference type="HOGENOM" id="CLU_1491629_0_0_1"/>
<dbReference type="Gramene" id="EOY17117">
    <property type="protein sequence ID" value="EOY17117"/>
    <property type="gene ID" value="TCM_036285"/>
</dbReference>
<name>A0A061FKC3_THECC</name>
<dbReference type="Proteomes" id="UP000026915">
    <property type="component" value="Chromosome 8"/>
</dbReference>
<protein>
    <submittedName>
        <fullName evidence="3">Uncharacterized protein</fullName>
    </submittedName>
</protein>
<feature type="region of interest" description="Disordered" evidence="1">
    <location>
        <begin position="1"/>
        <end position="20"/>
    </location>
</feature>
<proteinExistence type="predicted"/>
<sequence>MAPKKQRTEASGFPSPSREESTFGNFPYIDGFRKLGWLDYLSMNRGVYKNLVRVFYSNATNKFQDFVDESEIANSDRFTTYALGKQIVVVPYFLGIVLGLPTHGRDCTEENLTELELDNEAYRFPPILIVLSTVLLVCPSMIGFCTSLCLTPCQQGVVTTLPLIKKICGSSATLNMEIESI</sequence>
<dbReference type="EMBL" id="CM001886">
    <property type="protein sequence ID" value="EOY17117.1"/>
    <property type="molecule type" value="Genomic_DNA"/>
</dbReference>
<keyword evidence="4" id="KW-1185">Reference proteome</keyword>
<organism evidence="3 4">
    <name type="scientific">Theobroma cacao</name>
    <name type="common">Cacao</name>
    <name type="synonym">Cocoa</name>
    <dbReference type="NCBI Taxonomy" id="3641"/>
    <lineage>
        <taxon>Eukaryota</taxon>
        <taxon>Viridiplantae</taxon>
        <taxon>Streptophyta</taxon>
        <taxon>Embryophyta</taxon>
        <taxon>Tracheophyta</taxon>
        <taxon>Spermatophyta</taxon>
        <taxon>Magnoliopsida</taxon>
        <taxon>eudicotyledons</taxon>
        <taxon>Gunneridae</taxon>
        <taxon>Pentapetalae</taxon>
        <taxon>rosids</taxon>
        <taxon>malvids</taxon>
        <taxon>Malvales</taxon>
        <taxon>Malvaceae</taxon>
        <taxon>Byttnerioideae</taxon>
        <taxon>Theobroma</taxon>
    </lineage>
</organism>
<accession>A0A061FKC3</accession>
<evidence type="ECO:0000313" key="3">
    <source>
        <dbReference type="EMBL" id="EOY17117.1"/>
    </source>
</evidence>
<dbReference type="AlphaFoldDB" id="A0A061FKC3"/>
<feature type="transmembrane region" description="Helical" evidence="2">
    <location>
        <begin position="124"/>
        <end position="145"/>
    </location>
</feature>
<gene>
    <name evidence="3" type="ORF">TCM_036285</name>
</gene>
<reference evidence="3 4" key="1">
    <citation type="journal article" date="2013" name="Genome Biol.">
        <title>The genome sequence of the most widely cultivated cacao type and its use to identify candidate genes regulating pod color.</title>
        <authorList>
            <person name="Motamayor J.C."/>
            <person name="Mockaitis K."/>
            <person name="Schmutz J."/>
            <person name="Haiminen N."/>
            <person name="Iii D.L."/>
            <person name="Cornejo O."/>
            <person name="Findley S.D."/>
            <person name="Zheng P."/>
            <person name="Utro F."/>
            <person name="Royaert S."/>
            <person name="Saski C."/>
            <person name="Jenkins J."/>
            <person name="Podicheti R."/>
            <person name="Zhao M."/>
            <person name="Scheffler B.E."/>
            <person name="Stack J.C."/>
            <person name="Feltus F.A."/>
            <person name="Mustiga G.M."/>
            <person name="Amores F."/>
            <person name="Phillips W."/>
            <person name="Marelli J.P."/>
            <person name="May G.D."/>
            <person name="Shapiro H."/>
            <person name="Ma J."/>
            <person name="Bustamante C.D."/>
            <person name="Schnell R.J."/>
            <person name="Main D."/>
            <person name="Gilbert D."/>
            <person name="Parida L."/>
            <person name="Kuhn D.N."/>
        </authorList>
    </citation>
    <scope>NUCLEOTIDE SEQUENCE [LARGE SCALE GENOMIC DNA]</scope>
    <source>
        <strain evidence="4">cv. Matina 1-6</strain>
    </source>
</reference>
<evidence type="ECO:0000256" key="1">
    <source>
        <dbReference type="SAM" id="MobiDB-lite"/>
    </source>
</evidence>
<keyword evidence="2" id="KW-1133">Transmembrane helix</keyword>
<evidence type="ECO:0000313" key="4">
    <source>
        <dbReference type="Proteomes" id="UP000026915"/>
    </source>
</evidence>
<keyword evidence="2" id="KW-0472">Membrane</keyword>
<dbReference type="InParanoid" id="A0A061FKC3"/>
<evidence type="ECO:0000256" key="2">
    <source>
        <dbReference type="SAM" id="Phobius"/>
    </source>
</evidence>
<feature type="transmembrane region" description="Helical" evidence="2">
    <location>
        <begin position="87"/>
        <end position="104"/>
    </location>
</feature>
<keyword evidence="2" id="KW-0812">Transmembrane</keyword>